<reference evidence="1 2" key="1">
    <citation type="journal article" date="2018" name="IMA Fungus">
        <title>IMA Genome-F 10: Nine draft genome sequences of Claviceps purpurea s.lat., including C. arundinis, C. humidiphila, and C. cf. spartinae, pseudomolecules for the pitch canker pathogen Fusarium circinatum, draft genome of Davidsoniella eucalypti, Grosmannia galeiformis, Quambalaria eucalypti, and Teratosphaeria destructans.</title>
        <authorList>
            <person name="Wingfield B.D."/>
            <person name="Liu M."/>
            <person name="Nguyen H.D."/>
            <person name="Lane F.A."/>
            <person name="Morgan S.W."/>
            <person name="De Vos L."/>
            <person name="Wilken P.M."/>
            <person name="Duong T.A."/>
            <person name="Aylward J."/>
            <person name="Coetzee M.P."/>
            <person name="Dadej K."/>
            <person name="De Beer Z.W."/>
            <person name="Findlay W."/>
            <person name="Havenga M."/>
            <person name="Kolarik M."/>
            <person name="Menzies J.G."/>
            <person name="Naidoo K."/>
            <person name="Pochopski O."/>
            <person name="Shoukouhi P."/>
            <person name="Santana Q.C."/>
            <person name="Seifert K.A."/>
            <person name="Soal N."/>
            <person name="Steenkamp E.T."/>
            <person name="Tatham C.T."/>
            <person name="van der Nest M.A."/>
            <person name="Wingfield M.J."/>
        </authorList>
    </citation>
    <scope>NUCLEOTIDE SEQUENCE [LARGE SCALE GENOMIC DNA]</scope>
    <source>
        <strain evidence="1">CMW44962</strain>
    </source>
</reference>
<reference evidence="1 2" key="2">
    <citation type="journal article" date="2021" name="Curr. Genet.">
        <title>Genetic response to nitrogen starvation in the aggressive Eucalyptus foliar pathogen Teratosphaeria destructans.</title>
        <authorList>
            <person name="Havenga M."/>
            <person name="Wingfield B.D."/>
            <person name="Wingfield M.J."/>
            <person name="Dreyer L.L."/>
            <person name="Roets F."/>
            <person name="Aylward J."/>
        </authorList>
    </citation>
    <scope>NUCLEOTIDE SEQUENCE [LARGE SCALE GENOMIC DNA]</scope>
    <source>
        <strain evidence="1">CMW44962</strain>
    </source>
</reference>
<proteinExistence type="predicted"/>
<accession>A0A9W7SXN3</accession>
<gene>
    <name evidence="1" type="ORF">Tdes44962_MAKER08253</name>
</gene>
<dbReference type="EMBL" id="RIBY02000735">
    <property type="protein sequence ID" value="KAH9838152.1"/>
    <property type="molecule type" value="Genomic_DNA"/>
</dbReference>
<name>A0A9W7SXN3_9PEZI</name>
<comment type="caution">
    <text evidence="1">The sequence shown here is derived from an EMBL/GenBank/DDBJ whole genome shotgun (WGS) entry which is preliminary data.</text>
</comment>
<dbReference type="Proteomes" id="UP001138500">
    <property type="component" value="Unassembled WGS sequence"/>
</dbReference>
<organism evidence="1 2">
    <name type="scientific">Teratosphaeria destructans</name>
    <dbReference type="NCBI Taxonomy" id="418781"/>
    <lineage>
        <taxon>Eukaryota</taxon>
        <taxon>Fungi</taxon>
        <taxon>Dikarya</taxon>
        <taxon>Ascomycota</taxon>
        <taxon>Pezizomycotina</taxon>
        <taxon>Dothideomycetes</taxon>
        <taxon>Dothideomycetidae</taxon>
        <taxon>Mycosphaerellales</taxon>
        <taxon>Teratosphaeriaceae</taxon>
        <taxon>Teratosphaeria</taxon>
    </lineage>
</organism>
<dbReference type="AlphaFoldDB" id="A0A9W7SXN3"/>
<keyword evidence="2" id="KW-1185">Reference proteome</keyword>
<protein>
    <submittedName>
        <fullName evidence="1">Uncharacterized protein</fullName>
    </submittedName>
</protein>
<evidence type="ECO:0000313" key="1">
    <source>
        <dbReference type="EMBL" id="KAH9838152.1"/>
    </source>
</evidence>
<sequence>MEWRATYRCSALPVHLLVDLGTERAAFQVDLLSAIELALHLDLLAEKSLAETERLPPPLSLPPEDQAAAVVTACVTSSDVQASDF</sequence>
<evidence type="ECO:0000313" key="2">
    <source>
        <dbReference type="Proteomes" id="UP001138500"/>
    </source>
</evidence>